<name>A0AAV2KXV3_KNICA</name>
<evidence type="ECO:0000313" key="2">
    <source>
        <dbReference type="Proteomes" id="UP001497482"/>
    </source>
</evidence>
<sequence>MMRTVFHRHAPGDMWIGSFIPEKEDYILEIKRNICRVILSSRTADNTRHKGNPLLWPFQCFLGPNGRLARGQANSNSTDNWQPGKKDLEECIPLRTNNQPICLPVVDEDSPVKDG</sequence>
<keyword evidence="2" id="KW-1185">Reference proteome</keyword>
<accession>A0AAV2KXV3</accession>
<protein>
    <submittedName>
        <fullName evidence="1">Uncharacterized protein</fullName>
    </submittedName>
</protein>
<dbReference type="EMBL" id="OZ035824">
    <property type="protein sequence ID" value="CAL1593508.1"/>
    <property type="molecule type" value="Genomic_DNA"/>
</dbReference>
<reference evidence="1 2" key="1">
    <citation type="submission" date="2024-04" db="EMBL/GenBank/DDBJ databases">
        <authorList>
            <person name="Waldvogel A.-M."/>
            <person name="Schoenle A."/>
        </authorList>
    </citation>
    <scope>NUCLEOTIDE SEQUENCE [LARGE SCALE GENOMIC DNA]</scope>
</reference>
<dbReference type="AlphaFoldDB" id="A0AAV2KXV3"/>
<proteinExistence type="predicted"/>
<dbReference type="Proteomes" id="UP001497482">
    <property type="component" value="Chromosome 2"/>
</dbReference>
<organism evidence="1 2">
    <name type="scientific">Knipowitschia caucasica</name>
    <name type="common">Caucasian dwarf goby</name>
    <name type="synonym">Pomatoschistus caucasicus</name>
    <dbReference type="NCBI Taxonomy" id="637954"/>
    <lineage>
        <taxon>Eukaryota</taxon>
        <taxon>Metazoa</taxon>
        <taxon>Chordata</taxon>
        <taxon>Craniata</taxon>
        <taxon>Vertebrata</taxon>
        <taxon>Euteleostomi</taxon>
        <taxon>Actinopterygii</taxon>
        <taxon>Neopterygii</taxon>
        <taxon>Teleostei</taxon>
        <taxon>Neoteleostei</taxon>
        <taxon>Acanthomorphata</taxon>
        <taxon>Gobiaria</taxon>
        <taxon>Gobiiformes</taxon>
        <taxon>Gobioidei</taxon>
        <taxon>Gobiidae</taxon>
        <taxon>Gobiinae</taxon>
        <taxon>Knipowitschia</taxon>
    </lineage>
</organism>
<gene>
    <name evidence="1" type="ORF">KC01_LOCUS22604</name>
</gene>
<evidence type="ECO:0000313" key="1">
    <source>
        <dbReference type="EMBL" id="CAL1593508.1"/>
    </source>
</evidence>